<dbReference type="Proteomes" id="UP000837932">
    <property type="component" value="Unassembled WGS sequence"/>
</dbReference>
<gene>
    <name evidence="5" type="ORF">EMA8858_02717</name>
</gene>
<evidence type="ECO:0000256" key="2">
    <source>
        <dbReference type="ARBA" id="ARBA00023315"/>
    </source>
</evidence>
<evidence type="ECO:0000256" key="3">
    <source>
        <dbReference type="SAM" id="SignalP"/>
    </source>
</evidence>
<keyword evidence="1" id="KW-0808">Transferase</keyword>
<evidence type="ECO:0000313" key="6">
    <source>
        <dbReference type="Proteomes" id="UP000837932"/>
    </source>
</evidence>
<feature type="domain" description="Peptidase M28" evidence="4">
    <location>
        <begin position="108"/>
        <end position="332"/>
    </location>
</feature>
<dbReference type="SUPFAM" id="SSF53187">
    <property type="entry name" value="Zn-dependent exopeptidases"/>
    <property type="match status" value="1"/>
</dbReference>
<proteinExistence type="predicted"/>
<name>A0ABN8EX02_9BACT</name>
<protein>
    <recommendedName>
        <fullName evidence="4">Peptidase M28 domain-containing protein</fullName>
    </recommendedName>
</protein>
<evidence type="ECO:0000313" key="5">
    <source>
        <dbReference type="EMBL" id="CAH0996585.1"/>
    </source>
</evidence>
<feature type="signal peptide" evidence="3">
    <location>
        <begin position="1"/>
        <end position="20"/>
    </location>
</feature>
<reference evidence="5" key="1">
    <citation type="submission" date="2021-12" db="EMBL/GenBank/DDBJ databases">
        <authorList>
            <person name="Rodrigo-Torres L."/>
            <person name="Arahal R. D."/>
            <person name="Lucena T."/>
        </authorList>
    </citation>
    <scope>NUCLEOTIDE SEQUENCE</scope>
    <source>
        <strain evidence="5">CECT 8858</strain>
    </source>
</reference>
<dbReference type="InterPro" id="IPR007484">
    <property type="entry name" value="Peptidase_M28"/>
</dbReference>
<dbReference type="InterPro" id="IPR040234">
    <property type="entry name" value="QC/QCL"/>
</dbReference>
<dbReference type="PANTHER" id="PTHR12283">
    <property type="entry name" value="GLUTAMINYL-PEPTIDE CYCLOTRANSFERASE"/>
    <property type="match status" value="1"/>
</dbReference>
<dbReference type="Pfam" id="PF04389">
    <property type="entry name" value="Peptidase_M28"/>
    <property type="match status" value="1"/>
</dbReference>
<sequence>MNLKKYTCYLSILAISTTFVACKQNASSENSNTTAEATKLVTTPTFNADSAYYFVEKQVKFGPRIPNTVAHVKCGDWMVKKLKEYGCEVIEQNFKPVTYDGKVLNARNIIGSINPQATKRILLASHWDTRPFSDDDSTAKTKPFDSANDGPSGVAVIFEILRVIQASGQKPNIGIDVVLFDVEDWGPPSDYTKQVTDANGGWLMGSEYWSRNLHKPNYSAYFGILLDMVGAKGATFTKDTISRQYAPAVMNSVWSIASQLGYSQYFLNQDFGNISDDHVPVNVNAKITMIDICDLRPNSGNTFGDYHHTQKDNINIIDKGTLKAVGQTVLQVLYQESTAQQ</sequence>
<dbReference type="PROSITE" id="PS51257">
    <property type="entry name" value="PROKAR_LIPOPROTEIN"/>
    <property type="match status" value="1"/>
</dbReference>
<organism evidence="5 6">
    <name type="scientific">Emticicia aquatica</name>
    <dbReference type="NCBI Taxonomy" id="1681835"/>
    <lineage>
        <taxon>Bacteria</taxon>
        <taxon>Pseudomonadati</taxon>
        <taxon>Bacteroidota</taxon>
        <taxon>Cytophagia</taxon>
        <taxon>Cytophagales</taxon>
        <taxon>Leadbetterellaceae</taxon>
        <taxon>Emticicia</taxon>
    </lineage>
</organism>
<dbReference type="Gene3D" id="3.40.630.10">
    <property type="entry name" value="Zn peptidases"/>
    <property type="match status" value="1"/>
</dbReference>
<keyword evidence="3" id="KW-0732">Signal</keyword>
<feature type="chain" id="PRO_5046335691" description="Peptidase M28 domain-containing protein" evidence="3">
    <location>
        <begin position="21"/>
        <end position="341"/>
    </location>
</feature>
<evidence type="ECO:0000256" key="1">
    <source>
        <dbReference type="ARBA" id="ARBA00022679"/>
    </source>
</evidence>
<dbReference type="EMBL" id="CAKLPY010000002">
    <property type="protein sequence ID" value="CAH0996585.1"/>
    <property type="molecule type" value="Genomic_DNA"/>
</dbReference>
<comment type="caution">
    <text evidence="5">The sequence shown here is derived from an EMBL/GenBank/DDBJ whole genome shotgun (WGS) entry which is preliminary data.</text>
</comment>
<evidence type="ECO:0000259" key="4">
    <source>
        <dbReference type="Pfam" id="PF04389"/>
    </source>
</evidence>
<accession>A0ABN8EX02</accession>
<dbReference type="PANTHER" id="PTHR12283:SF6">
    <property type="entry name" value="GLUTAMINYL-PEPTIDE CYCLOTRANSFERASE-RELATED"/>
    <property type="match status" value="1"/>
</dbReference>
<dbReference type="RefSeq" id="WP_238807138.1">
    <property type="nucleotide sequence ID" value="NZ_CAKLPY010000002.1"/>
</dbReference>
<keyword evidence="6" id="KW-1185">Reference proteome</keyword>
<keyword evidence="2" id="KW-0012">Acyltransferase</keyword>